<dbReference type="PIRSF" id="PIRSF004440">
    <property type="entry name" value="GpP"/>
    <property type="match status" value="1"/>
</dbReference>
<feature type="domain" description="Baseplate hub protein gp44-like N-terminal" evidence="1">
    <location>
        <begin position="2"/>
        <end position="88"/>
    </location>
</feature>
<dbReference type="InterPro" id="IPR026276">
    <property type="entry name" value="Baseplate_GpP"/>
</dbReference>
<evidence type="ECO:0008006" key="6">
    <source>
        <dbReference type="Google" id="ProtNLM"/>
    </source>
</evidence>
<dbReference type="Gene3D" id="3.55.50.10">
    <property type="entry name" value="Baseplate protein-like domains"/>
    <property type="match status" value="1"/>
</dbReference>
<accession>A0ABS2BHL6</accession>
<dbReference type="InterPro" id="IPR023399">
    <property type="entry name" value="Baseplate-like_2-layer_sand"/>
</dbReference>
<comment type="caution">
    <text evidence="4">The sequence shown here is derived from an EMBL/GenBank/DDBJ whole genome shotgun (WGS) entry which is preliminary data.</text>
</comment>
<dbReference type="Pfam" id="PF22255">
    <property type="entry name" value="Gp44-like_2nd"/>
    <property type="match status" value="1"/>
</dbReference>
<feature type="domain" description="Baseplate hub protein gp44/GpP-like C-terminal" evidence="2">
    <location>
        <begin position="250"/>
        <end position="334"/>
    </location>
</feature>
<evidence type="ECO:0000259" key="3">
    <source>
        <dbReference type="Pfam" id="PF22255"/>
    </source>
</evidence>
<keyword evidence="5" id="KW-1185">Reference proteome</keyword>
<dbReference type="InterPro" id="IPR053981">
    <property type="entry name" value="Gp44/GpP-like_2nd"/>
</dbReference>
<evidence type="ECO:0000313" key="5">
    <source>
        <dbReference type="Proteomes" id="UP000809431"/>
    </source>
</evidence>
<dbReference type="InterPro" id="IPR053982">
    <property type="entry name" value="Gp44/GpP-like_C"/>
</dbReference>
<evidence type="ECO:0000259" key="1">
    <source>
        <dbReference type="Pfam" id="PF21683"/>
    </source>
</evidence>
<organism evidence="4 5">
    <name type="scientific">Jeongeupia naejangsanensis</name>
    <dbReference type="NCBI Taxonomy" id="613195"/>
    <lineage>
        <taxon>Bacteria</taxon>
        <taxon>Pseudomonadati</taxon>
        <taxon>Pseudomonadota</taxon>
        <taxon>Betaproteobacteria</taxon>
        <taxon>Neisseriales</taxon>
        <taxon>Chitinibacteraceae</taxon>
        <taxon>Jeongeupia</taxon>
    </lineage>
</organism>
<dbReference type="InterPro" id="IPR049354">
    <property type="entry name" value="GpP-like_N"/>
</dbReference>
<reference evidence="4 5" key="1">
    <citation type="submission" date="2021-01" db="EMBL/GenBank/DDBJ databases">
        <title>Draft Genome Sequence and Polyhydroxyalkanoate Biosynthetic Potential of Jeongeupia naejangsanensis Type Strain DSM 24253.</title>
        <authorList>
            <person name="Turrini P."/>
            <person name="Artuso I."/>
            <person name="Lugli G.A."/>
            <person name="Frangipani E."/>
            <person name="Ventura M."/>
            <person name="Visca P."/>
        </authorList>
    </citation>
    <scope>NUCLEOTIDE SEQUENCE [LARGE SCALE GENOMIC DNA]</scope>
    <source>
        <strain evidence="4 5">DSM 24253</strain>
    </source>
</reference>
<feature type="domain" description="Baseplate hub protein gp44/GpP-like second" evidence="3">
    <location>
        <begin position="90"/>
        <end position="174"/>
    </location>
</feature>
<dbReference type="Pfam" id="PF21683">
    <property type="entry name" value="GpP-like_1st"/>
    <property type="match status" value="1"/>
</dbReference>
<gene>
    <name evidence="4" type="ORF">JMJ54_00485</name>
</gene>
<dbReference type="Proteomes" id="UP000809431">
    <property type="component" value="Unassembled WGS sequence"/>
</dbReference>
<dbReference type="RefSeq" id="WP_203535994.1">
    <property type="nucleotide sequence ID" value="NZ_JAESND010000001.1"/>
</dbReference>
<proteinExistence type="predicted"/>
<dbReference type="SUPFAM" id="SSF69279">
    <property type="entry name" value="Phage tail proteins"/>
    <property type="match status" value="2"/>
</dbReference>
<protein>
    <recommendedName>
        <fullName evidence="6">Baseplate protein</fullName>
    </recommendedName>
</protein>
<dbReference type="Gene3D" id="3.30.1920.10">
    <property type="entry name" value="Baseplate protein-like domains - 2 layer sandwich fold"/>
    <property type="match status" value="1"/>
</dbReference>
<evidence type="ECO:0000313" key="4">
    <source>
        <dbReference type="EMBL" id="MBM3114289.1"/>
    </source>
</evidence>
<evidence type="ECO:0000259" key="2">
    <source>
        <dbReference type="Pfam" id="PF21929"/>
    </source>
</evidence>
<dbReference type="EMBL" id="JAESND010000001">
    <property type="protein sequence ID" value="MBM3114289.1"/>
    <property type="molecule type" value="Genomic_DNA"/>
</dbReference>
<sequence>MDIELLIGGARYGGWQSVSVVCSIETLSGRFSVGLTEHWPGQWFDWPISTGDRVQVLIGGQPVITGWVGQIERVAEASRYTLSISGRDATCDPVDCAPDYRPGQWSGLTLSRLLRALLAPYPGIPARLAPDVVDVLLPAFKVQPGETTFRAIDRACQLAGVRCMADAAGGLLVTLAGRERATTPLVLGGNLLAISTSFDADARFSDYLIKGQRCGGADEPAVPVLGRAHDPGVTRSRPLVIRANSGQLSPELASRRAQWERDTRAARASPVSALVTGWQQQNGDLWAPNLRVPVKAAALQVDTEMVIASLEYTVDPERGPVTKLDLLRPDAFAPQPALARARSRRAKASGDIGFDEVRWR</sequence>
<dbReference type="Pfam" id="PF21929">
    <property type="entry name" value="GpP_4th"/>
    <property type="match status" value="1"/>
</dbReference>
<dbReference type="Gene3D" id="2.30.300.10">
    <property type="entry name" value="Baseplate protein-like domain - beta roll fold"/>
    <property type="match status" value="1"/>
</dbReference>
<name>A0ABS2BHL6_9NEIS</name>